<evidence type="ECO:0000313" key="7">
    <source>
        <dbReference type="EMBL" id="KRN78390.1"/>
    </source>
</evidence>
<evidence type="ECO:0000256" key="1">
    <source>
        <dbReference type="ARBA" id="ARBA00004196"/>
    </source>
</evidence>
<dbReference type="Pfam" id="PF00497">
    <property type="entry name" value="SBP_bac_3"/>
    <property type="match status" value="1"/>
</dbReference>
<accession>A0A0R2JR91</accession>
<dbReference type="SUPFAM" id="SSF53850">
    <property type="entry name" value="Periplasmic binding protein-like II"/>
    <property type="match status" value="1"/>
</dbReference>
<dbReference type="AlphaFoldDB" id="A0A0R2JR91"/>
<organism evidence="7 8">
    <name type="scientific">Fructilactobacillus lindneri DSM 20690 = JCM 11027</name>
    <dbReference type="NCBI Taxonomy" id="1122148"/>
    <lineage>
        <taxon>Bacteria</taxon>
        <taxon>Bacillati</taxon>
        <taxon>Bacillota</taxon>
        <taxon>Bacilli</taxon>
        <taxon>Lactobacillales</taxon>
        <taxon>Lactobacillaceae</taxon>
        <taxon>Fructilactobacillus</taxon>
    </lineage>
</organism>
<dbReference type="Gene3D" id="3.40.190.10">
    <property type="entry name" value="Periplasmic binding protein-like II"/>
    <property type="match status" value="2"/>
</dbReference>
<reference evidence="7 8" key="1">
    <citation type="journal article" date="2015" name="Genome Announc.">
        <title>Expanding the biotechnology potential of lactobacilli through comparative genomics of 213 strains and associated genera.</title>
        <authorList>
            <person name="Sun Z."/>
            <person name="Harris H.M."/>
            <person name="McCann A."/>
            <person name="Guo C."/>
            <person name="Argimon S."/>
            <person name="Zhang W."/>
            <person name="Yang X."/>
            <person name="Jeffery I.B."/>
            <person name="Cooney J.C."/>
            <person name="Kagawa T.F."/>
            <person name="Liu W."/>
            <person name="Song Y."/>
            <person name="Salvetti E."/>
            <person name="Wrobel A."/>
            <person name="Rasinkangas P."/>
            <person name="Parkhill J."/>
            <person name="Rea M.C."/>
            <person name="O'Sullivan O."/>
            <person name="Ritari J."/>
            <person name="Douillard F.P."/>
            <person name="Paul Ross R."/>
            <person name="Yang R."/>
            <person name="Briner A.E."/>
            <person name="Felis G.E."/>
            <person name="de Vos W.M."/>
            <person name="Barrangou R."/>
            <person name="Klaenhammer T.R."/>
            <person name="Caufield P.W."/>
            <person name="Cui Y."/>
            <person name="Zhang H."/>
            <person name="O'Toole P.W."/>
        </authorList>
    </citation>
    <scope>NUCLEOTIDE SEQUENCE [LARGE SCALE GENOMIC DNA]</scope>
    <source>
        <strain evidence="7 8">DSM 20690</strain>
    </source>
</reference>
<dbReference type="SMART" id="SM00062">
    <property type="entry name" value="PBPb"/>
    <property type="match status" value="1"/>
</dbReference>
<dbReference type="PANTHER" id="PTHR35936:SF17">
    <property type="entry name" value="ARGININE-BINDING EXTRACELLULAR PROTEIN ARTP"/>
    <property type="match status" value="1"/>
</dbReference>
<evidence type="ECO:0000256" key="4">
    <source>
        <dbReference type="RuleBase" id="RU003744"/>
    </source>
</evidence>
<comment type="caution">
    <text evidence="7">The sequence shown here is derived from an EMBL/GenBank/DDBJ whole genome shotgun (WGS) entry which is preliminary data.</text>
</comment>
<dbReference type="PATRIC" id="fig|1122148.6.peg.1186"/>
<dbReference type="PROSITE" id="PS01039">
    <property type="entry name" value="SBP_BACTERIAL_3"/>
    <property type="match status" value="1"/>
</dbReference>
<evidence type="ECO:0000313" key="8">
    <source>
        <dbReference type="Proteomes" id="UP000051565"/>
    </source>
</evidence>
<proteinExistence type="inferred from homology"/>
<evidence type="ECO:0000259" key="6">
    <source>
        <dbReference type="SMART" id="SM00062"/>
    </source>
</evidence>
<evidence type="ECO:0000256" key="2">
    <source>
        <dbReference type="ARBA" id="ARBA00010333"/>
    </source>
</evidence>
<comment type="subcellular location">
    <subcellularLocation>
        <location evidence="1">Cell envelope</location>
    </subcellularLocation>
</comment>
<dbReference type="GO" id="GO:0030313">
    <property type="term" value="C:cell envelope"/>
    <property type="evidence" value="ECO:0007669"/>
    <property type="project" value="UniProtKB-SubCell"/>
</dbReference>
<feature type="signal peptide" evidence="5">
    <location>
        <begin position="1"/>
        <end position="23"/>
    </location>
</feature>
<protein>
    <submittedName>
        <fullName evidence="7">Polar amino acid ABC transporter inner membrane subunit</fullName>
    </submittedName>
</protein>
<feature type="domain" description="Solute-binding protein family 3/N-terminal" evidence="6">
    <location>
        <begin position="36"/>
        <end position="192"/>
    </location>
</feature>
<dbReference type="EMBL" id="JQBT01000034">
    <property type="protein sequence ID" value="KRN78390.1"/>
    <property type="molecule type" value="Genomic_DNA"/>
</dbReference>
<gene>
    <name evidence="7" type="ORF">IV52_GL001159</name>
</gene>
<sequence>MQFMLLVVVALCVGSIASRPAHAEDQSLNRVKQKGTLVVAISPDYPPYEFQVNQNGKQVDQGIDVDLAKQMAKDLHVKPVFKNMSFDSVLVAVQTGKADMAIGGINPTPARRQNADFSKIYYNGGQDFLVNKKDAGKIKDKNSLKGQKLGVQSGTLQAQLAKKNIHGAQITQMSKTPDLVLALKTNKVDAVG</sequence>
<dbReference type="Proteomes" id="UP000051565">
    <property type="component" value="Unassembled WGS sequence"/>
</dbReference>
<evidence type="ECO:0000256" key="5">
    <source>
        <dbReference type="SAM" id="SignalP"/>
    </source>
</evidence>
<dbReference type="PANTHER" id="PTHR35936">
    <property type="entry name" value="MEMBRANE-BOUND LYTIC MUREIN TRANSGLYCOSYLASE F"/>
    <property type="match status" value="1"/>
</dbReference>
<keyword evidence="3 5" id="KW-0732">Signal</keyword>
<keyword evidence="8" id="KW-1185">Reference proteome</keyword>
<name>A0A0R2JR91_9LACO</name>
<feature type="chain" id="PRO_5006419082" evidence="5">
    <location>
        <begin position="24"/>
        <end position="192"/>
    </location>
</feature>
<dbReference type="InterPro" id="IPR018313">
    <property type="entry name" value="SBP_3_CS"/>
</dbReference>
<evidence type="ECO:0000256" key="3">
    <source>
        <dbReference type="ARBA" id="ARBA00022729"/>
    </source>
</evidence>
<comment type="similarity">
    <text evidence="2 4">Belongs to the bacterial solute-binding protein 3 family.</text>
</comment>
<dbReference type="InterPro" id="IPR001638">
    <property type="entry name" value="Solute-binding_3/MltF_N"/>
</dbReference>